<reference evidence="2 3" key="1">
    <citation type="journal article" date="2019" name="Emerg. Microbes Infect.">
        <title>Comprehensive subspecies identification of 175 nontuberculous mycobacteria species based on 7547 genomic profiles.</title>
        <authorList>
            <person name="Matsumoto Y."/>
            <person name="Kinjo T."/>
            <person name="Motooka D."/>
            <person name="Nabeya D."/>
            <person name="Jung N."/>
            <person name="Uechi K."/>
            <person name="Horii T."/>
            <person name="Iida T."/>
            <person name="Fujita J."/>
            <person name="Nakamura S."/>
        </authorList>
    </citation>
    <scope>NUCLEOTIDE SEQUENCE [LARGE SCALE GENOMIC DNA]</scope>
    <source>
        <strain evidence="2 3">JCM 13392</strain>
    </source>
</reference>
<dbReference type="Proteomes" id="UP000465241">
    <property type="component" value="Unassembled WGS sequence"/>
</dbReference>
<proteinExistence type="predicted"/>
<protein>
    <recommendedName>
        <fullName evidence="4">PASTA domain-containing protein</fullName>
    </recommendedName>
</protein>
<evidence type="ECO:0000313" key="2">
    <source>
        <dbReference type="EMBL" id="GFG57590.1"/>
    </source>
</evidence>
<comment type="caution">
    <text evidence="2">The sequence shown here is derived from an EMBL/GenBank/DDBJ whole genome shotgun (WGS) entry which is preliminary data.</text>
</comment>
<evidence type="ECO:0000313" key="3">
    <source>
        <dbReference type="Proteomes" id="UP000465241"/>
    </source>
</evidence>
<name>A0A7I9WJT9_9MYCO</name>
<keyword evidence="1" id="KW-0732">Signal</keyword>
<evidence type="ECO:0000256" key="1">
    <source>
        <dbReference type="SAM" id="SignalP"/>
    </source>
</evidence>
<organism evidence="2 3">
    <name type="scientific">Mycolicibacterium murale</name>
    <dbReference type="NCBI Taxonomy" id="182220"/>
    <lineage>
        <taxon>Bacteria</taxon>
        <taxon>Bacillati</taxon>
        <taxon>Actinomycetota</taxon>
        <taxon>Actinomycetes</taxon>
        <taxon>Mycobacteriales</taxon>
        <taxon>Mycobacteriaceae</taxon>
        <taxon>Mycolicibacterium</taxon>
    </lineage>
</organism>
<accession>A0A7I9WJT9</accession>
<evidence type="ECO:0008006" key="4">
    <source>
        <dbReference type="Google" id="ProtNLM"/>
    </source>
</evidence>
<feature type="chain" id="PRO_5039631926" description="PASTA domain-containing protein" evidence="1">
    <location>
        <begin position="28"/>
        <end position="100"/>
    </location>
</feature>
<dbReference type="AlphaFoldDB" id="A0A7I9WJT9"/>
<sequence>MGMRTARAIVVAGAAAGVLVTPAGIAAADMTAAETIANLEAQGYTVNIDRVGAGPLSDCVVTNVRNPQTNSEYVGVVGDDEPGAVRVITSQTISVSLNCT</sequence>
<dbReference type="EMBL" id="BLKT01000003">
    <property type="protein sequence ID" value="GFG57590.1"/>
    <property type="molecule type" value="Genomic_DNA"/>
</dbReference>
<keyword evidence="3" id="KW-1185">Reference proteome</keyword>
<feature type="signal peptide" evidence="1">
    <location>
        <begin position="1"/>
        <end position="27"/>
    </location>
</feature>
<gene>
    <name evidence="2" type="ORF">MMUR_17260</name>
</gene>